<dbReference type="PANTHER" id="PTHR46268">
    <property type="entry name" value="STRESS RESPONSE PROTEIN NHAX"/>
    <property type="match status" value="1"/>
</dbReference>
<dbReference type="InterPro" id="IPR006015">
    <property type="entry name" value="Universal_stress_UspA"/>
</dbReference>
<name>A0A937CYR3_9HYPH</name>
<dbReference type="Proteomes" id="UP000605848">
    <property type="component" value="Unassembled WGS sequence"/>
</dbReference>
<dbReference type="EMBL" id="JAEQMY010000071">
    <property type="protein sequence ID" value="MBL0407263.1"/>
    <property type="molecule type" value="Genomic_DNA"/>
</dbReference>
<dbReference type="RefSeq" id="WP_202064304.1">
    <property type="nucleotide sequence ID" value="NZ_JAEQMY010000071.1"/>
</dbReference>
<dbReference type="CDD" id="cd00293">
    <property type="entry name" value="USP-like"/>
    <property type="match status" value="1"/>
</dbReference>
<feature type="domain" description="UspA" evidence="2">
    <location>
        <begin position="188"/>
        <end position="271"/>
    </location>
</feature>
<dbReference type="PANTHER" id="PTHR46268:SF15">
    <property type="entry name" value="UNIVERSAL STRESS PROTEIN HP_0031"/>
    <property type="match status" value="1"/>
</dbReference>
<dbReference type="Gene3D" id="3.40.50.12370">
    <property type="match status" value="1"/>
</dbReference>
<accession>A0A937CYR3</accession>
<organism evidence="3 4">
    <name type="scientific">Microvirga aerilata</name>
    <dbReference type="NCBI Taxonomy" id="670292"/>
    <lineage>
        <taxon>Bacteria</taxon>
        <taxon>Pseudomonadati</taxon>
        <taxon>Pseudomonadota</taxon>
        <taxon>Alphaproteobacteria</taxon>
        <taxon>Hyphomicrobiales</taxon>
        <taxon>Methylobacteriaceae</taxon>
        <taxon>Microvirga</taxon>
    </lineage>
</organism>
<comment type="caution">
    <text evidence="3">The sequence shown here is derived from an EMBL/GenBank/DDBJ whole genome shotgun (WGS) entry which is preliminary data.</text>
</comment>
<proteinExistence type="inferred from homology"/>
<comment type="similarity">
    <text evidence="1">Belongs to the universal stress protein A family.</text>
</comment>
<evidence type="ECO:0000259" key="2">
    <source>
        <dbReference type="Pfam" id="PF00582"/>
    </source>
</evidence>
<dbReference type="SUPFAM" id="SSF52402">
    <property type="entry name" value="Adenine nucleotide alpha hydrolases-like"/>
    <property type="match status" value="2"/>
</dbReference>
<evidence type="ECO:0000256" key="1">
    <source>
        <dbReference type="ARBA" id="ARBA00008791"/>
    </source>
</evidence>
<sequence>MPLKDLLLVIGKDTEPGEHYALELARLSGAALTVTSLGAAPSLPAFIRSELPSNLLEHMREDLETTASAALDAFAKRATEMGVTVETVMLDLSTADACGEVSRLARYFDVTVLQQPDPAGAETADLIEAVLFGSGRPVLIVPFRQGPFQVTTVLIAWDEGRPAARAVADALPLLALAEQVEVVTVGEVRGDRNRDSSHLVRHLARHGIEAHMAHLVRDQGSVAGTLLAHAANGEADLIVMGGYGHSRLREIVLGGTTRRILQTMTVPVLMAH</sequence>
<dbReference type="PRINTS" id="PR01438">
    <property type="entry name" value="UNVRSLSTRESS"/>
</dbReference>
<dbReference type="Pfam" id="PF00582">
    <property type="entry name" value="Usp"/>
    <property type="match status" value="1"/>
</dbReference>
<evidence type="ECO:0000313" key="3">
    <source>
        <dbReference type="EMBL" id="MBL0407263.1"/>
    </source>
</evidence>
<protein>
    <submittedName>
        <fullName evidence="3">Universal stress protein</fullName>
    </submittedName>
</protein>
<keyword evidence="4" id="KW-1185">Reference proteome</keyword>
<dbReference type="InterPro" id="IPR006016">
    <property type="entry name" value="UspA"/>
</dbReference>
<evidence type="ECO:0000313" key="4">
    <source>
        <dbReference type="Proteomes" id="UP000605848"/>
    </source>
</evidence>
<gene>
    <name evidence="3" type="ORF">JKG68_25380</name>
</gene>
<reference evidence="3" key="1">
    <citation type="submission" date="2021-01" db="EMBL/GenBank/DDBJ databases">
        <title>Microvirga sp.</title>
        <authorList>
            <person name="Kim M.K."/>
        </authorList>
    </citation>
    <scope>NUCLEOTIDE SEQUENCE</scope>
    <source>
        <strain evidence="3">5420S-16</strain>
    </source>
</reference>
<dbReference type="AlphaFoldDB" id="A0A937CYR3"/>